<proteinExistence type="inferred from homology"/>
<sequence length="95" mass="10623">MHFVVHCLDKPGMVETRLAHYDAHKAYLGTQPIDIIISGPLVQDDGATMIGSFFLVQADTRDEVATFSANDPFQAAGIWQQVLIHPFIKRVDKRT</sequence>
<dbReference type="PANTHER" id="PTHR33606:SF3">
    <property type="entry name" value="PROTEIN YCII"/>
    <property type="match status" value="1"/>
</dbReference>
<dbReference type="InterPro" id="IPR005545">
    <property type="entry name" value="YCII"/>
</dbReference>
<dbReference type="InterPro" id="IPR011008">
    <property type="entry name" value="Dimeric_a/b-barrel"/>
</dbReference>
<evidence type="ECO:0000313" key="3">
    <source>
        <dbReference type="EMBL" id="QKE89342.1"/>
    </source>
</evidence>
<protein>
    <submittedName>
        <fullName evidence="3">YciI family protein</fullName>
    </submittedName>
</protein>
<comment type="similarity">
    <text evidence="1">Belongs to the YciI family.</text>
</comment>
<keyword evidence="4" id="KW-1185">Reference proteome</keyword>
<feature type="domain" description="YCII-related" evidence="2">
    <location>
        <begin position="1"/>
        <end position="87"/>
    </location>
</feature>
<organism evidence="3 4">
    <name type="scientific">Lichenicola cladoniae</name>
    <dbReference type="NCBI Taxonomy" id="1484109"/>
    <lineage>
        <taxon>Bacteria</taxon>
        <taxon>Pseudomonadati</taxon>
        <taxon>Pseudomonadota</taxon>
        <taxon>Alphaproteobacteria</taxon>
        <taxon>Acetobacterales</taxon>
        <taxon>Acetobacteraceae</taxon>
        <taxon>Lichenicola</taxon>
    </lineage>
</organism>
<evidence type="ECO:0000256" key="1">
    <source>
        <dbReference type="ARBA" id="ARBA00007689"/>
    </source>
</evidence>
<evidence type="ECO:0000259" key="2">
    <source>
        <dbReference type="Pfam" id="PF03795"/>
    </source>
</evidence>
<dbReference type="InterPro" id="IPR051807">
    <property type="entry name" value="Sec-metab_biosynth-assoc"/>
</dbReference>
<dbReference type="Proteomes" id="UP000500767">
    <property type="component" value="Chromosome"/>
</dbReference>
<reference evidence="3 4" key="1">
    <citation type="journal article" date="2014" name="World J. Microbiol. Biotechnol.">
        <title>Biodiversity and physiological characteristics of Antarctic and Arctic lichens-associated bacteria.</title>
        <authorList>
            <person name="Lee Y.M."/>
            <person name="Kim E.H."/>
            <person name="Lee H.K."/>
            <person name="Hong S.G."/>
        </authorList>
    </citation>
    <scope>NUCLEOTIDE SEQUENCE [LARGE SCALE GENOMIC DNA]</scope>
    <source>
        <strain evidence="3 4">PAMC 26569</strain>
    </source>
</reference>
<accession>A0A6M8HLY3</accession>
<dbReference type="PANTHER" id="PTHR33606">
    <property type="entry name" value="PROTEIN YCII"/>
    <property type="match status" value="1"/>
</dbReference>
<dbReference type="RefSeq" id="WP_171837468.1">
    <property type="nucleotide sequence ID" value="NZ_CP053708.1"/>
</dbReference>
<dbReference type="AlphaFoldDB" id="A0A6M8HLY3"/>
<dbReference type="KEGG" id="lck:HN018_04215"/>
<gene>
    <name evidence="3" type="ORF">HN018_04215</name>
</gene>
<dbReference type="EMBL" id="CP053708">
    <property type="protein sequence ID" value="QKE89342.1"/>
    <property type="molecule type" value="Genomic_DNA"/>
</dbReference>
<name>A0A6M8HLY3_9PROT</name>
<dbReference type="SUPFAM" id="SSF54909">
    <property type="entry name" value="Dimeric alpha+beta barrel"/>
    <property type="match status" value="1"/>
</dbReference>
<dbReference type="Gene3D" id="3.30.70.1060">
    <property type="entry name" value="Dimeric alpha+beta barrel"/>
    <property type="match status" value="1"/>
</dbReference>
<evidence type="ECO:0000313" key="4">
    <source>
        <dbReference type="Proteomes" id="UP000500767"/>
    </source>
</evidence>
<dbReference type="Pfam" id="PF03795">
    <property type="entry name" value="YCII"/>
    <property type="match status" value="1"/>
</dbReference>